<accession>A0A813VQ31</accession>
<organism evidence="2 3">
    <name type="scientific">Rotaria sordida</name>
    <dbReference type="NCBI Taxonomy" id="392033"/>
    <lineage>
        <taxon>Eukaryota</taxon>
        <taxon>Metazoa</taxon>
        <taxon>Spiralia</taxon>
        <taxon>Gnathifera</taxon>
        <taxon>Rotifera</taxon>
        <taxon>Eurotatoria</taxon>
        <taxon>Bdelloidea</taxon>
        <taxon>Philodinida</taxon>
        <taxon>Philodinidae</taxon>
        <taxon>Rotaria</taxon>
    </lineage>
</organism>
<reference evidence="2" key="1">
    <citation type="submission" date="2021-02" db="EMBL/GenBank/DDBJ databases">
        <authorList>
            <person name="Nowell W R."/>
        </authorList>
    </citation>
    <scope>NUCLEOTIDE SEQUENCE</scope>
</reference>
<feature type="compositionally biased region" description="Polar residues" evidence="1">
    <location>
        <begin position="1"/>
        <end position="30"/>
    </location>
</feature>
<evidence type="ECO:0000313" key="3">
    <source>
        <dbReference type="Proteomes" id="UP000663882"/>
    </source>
</evidence>
<dbReference type="EMBL" id="CAJNOO010000173">
    <property type="protein sequence ID" value="CAF0840802.1"/>
    <property type="molecule type" value="Genomic_DNA"/>
</dbReference>
<proteinExistence type="predicted"/>
<comment type="caution">
    <text evidence="2">The sequence shown here is derived from an EMBL/GenBank/DDBJ whole genome shotgun (WGS) entry which is preliminary data.</text>
</comment>
<feature type="compositionally biased region" description="Low complexity" evidence="1">
    <location>
        <begin position="188"/>
        <end position="198"/>
    </location>
</feature>
<feature type="region of interest" description="Disordered" evidence="1">
    <location>
        <begin position="1"/>
        <end position="53"/>
    </location>
</feature>
<protein>
    <submittedName>
        <fullName evidence="2">Uncharacterized protein</fullName>
    </submittedName>
</protein>
<dbReference type="Proteomes" id="UP000663882">
    <property type="component" value="Unassembled WGS sequence"/>
</dbReference>
<feature type="compositionally biased region" description="Polar residues" evidence="1">
    <location>
        <begin position="199"/>
        <end position="211"/>
    </location>
</feature>
<sequence length="510" mass="56272">MGNSTATPATSLTRINTTTFPVPRTSASVINPNNSPTPEKSPTPPIPLNSSNDVVPVASPTARISAADRISITSPSPEISVTSPTLEIPLVSSSPSINDIPDKSSNLNLVISPDTSPIPPTSNTPIRSLTRPVIITPVNFTISPTEIRSDALIANDASANPNIPVASTTPVIYTNHLPNKVVPKRPASRISISSSTSTLEQPKSINLSSGDRSNKWNKFEQGKQKQLFHVPQHTDLFTSTWTDSNNDQTIASALPHIVALPSFALRTTAVCKPSQDDRILSERIQSTHSNISIFKFYLDQKETKPSIGNHTKATMFKMDTRLKQTPFPSPSLSFFTKNFNDGTPEIDTDSTIKPTFQSLGLQNDFEIERINQSPTKIHSDEKQQQRKILHSSSFSDLNSNSNNSFQFTTSVIIDQSNDFLMGNTSVQNNRQPLTSVLKDSSSQMIYNPYSTVKYNQILQEYQKPDLENYRSTVPFDVVPTTTKPSQKIINFMVFNISYRTICDDDTDNLQ</sequence>
<evidence type="ECO:0000313" key="2">
    <source>
        <dbReference type="EMBL" id="CAF0840802.1"/>
    </source>
</evidence>
<dbReference type="OrthoDB" id="10061423at2759"/>
<evidence type="ECO:0000256" key="1">
    <source>
        <dbReference type="SAM" id="MobiDB-lite"/>
    </source>
</evidence>
<gene>
    <name evidence="2" type="ORF">RFH988_LOCUS5934</name>
</gene>
<name>A0A813VQ31_9BILA</name>
<feature type="region of interest" description="Disordered" evidence="1">
    <location>
        <begin position="185"/>
        <end position="214"/>
    </location>
</feature>
<dbReference type="AlphaFoldDB" id="A0A813VQ31"/>